<evidence type="ECO:0000313" key="3">
    <source>
        <dbReference type="Proteomes" id="UP001241571"/>
    </source>
</evidence>
<protein>
    <submittedName>
        <fullName evidence="2">ROK family protein</fullName>
    </submittedName>
</protein>
<dbReference type="PROSITE" id="PS01125">
    <property type="entry name" value="ROK"/>
    <property type="match status" value="1"/>
</dbReference>
<dbReference type="AlphaFoldDB" id="A0ABD4ZRU0"/>
<dbReference type="PANTHER" id="PTHR18964:SF149">
    <property type="entry name" value="BIFUNCTIONAL UDP-N-ACETYLGLUCOSAMINE 2-EPIMERASE_N-ACETYLMANNOSAMINE KINASE"/>
    <property type="match status" value="1"/>
</dbReference>
<dbReference type="Proteomes" id="UP001241571">
    <property type="component" value="Unassembled WGS sequence"/>
</dbReference>
<dbReference type="SUPFAM" id="SSF53067">
    <property type="entry name" value="Actin-like ATPase domain"/>
    <property type="match status" value="1"/>
</dbReference>
<sequence>MRDKIIGVDIGGTTIKMALFNNDQLIDKWVIPTLIDNNGESIPQDLIQSIRTKMAERGFSLAELRGIGIGVPGPVNDTTVKRAVNLGWKNLPLKKIIEDELQTVVTVLNDANAAALGELWQGSDEQYKNIVFATVGTGVGGGVIVDGKILNGKNASAGEIGHIPLKTSEERICGCGNKNCLECYGSATGMIQTMNQLSEFERVENTKEIFALAELGNLAAKQTIQETVDYLAQAFAGILNTLDPEELVIGGGVSEAGTAFLAPLEQALEQYLFPEIRNRLEIRKALLGNDAGIYGTAYHVLQCTGCAAE</sequence>
<reference evidence="2 3" key="1">
    <citation type="submission" date="2023-06" db="EMBL/GenBank/DDBJ databases">
        <title>Acute promotion of culturable opportunistic pathogens and persistent increase of antibiotic resistance following antibiotic exposure in mouse gut microbiota.</title>
        <authorList>
            <person name="Li L."/>
            <person name="Wang B."/>
            <person name="Sun Y."/>
            <person name="Wang M."/>
            <person name="Xu H."/>
        </authorList>
    </citation>
    <scope>NUCLEOTIDE SEQUENCE [LARGE SCALE GENOMIC DNA]</scope>
    <source>
        <strain evidence="2 3">CRI2_2</strain>
    </source>
</reference>
<dbReference type="Gene3D" id="3.30.420.40">
    <property type="match status" value="2"/>
</dbReference>
<dbReference type="Pfam" id="PF00480">
    <property type="entry name" value="ROK"/>
    <property type="match status" value="1"/>
</dbReference>
<dbReference type="EMBL" id="JASUBT010000003">
    <property type="protein sequence ID" value="MDL4935356.1"/>
    <property type="molecule type" value="Genomic_DNA"/>
</dbReference>
<organism evidence="2 3">
    <name type="scientific">Enterococcus gallinarum</name>
    <dbReference type="NCBI Taxonomy" id="1353"/>
    <lineage>
        <taxon>Bacteria</taxon>
        <taxon>Bacillati</taxon>
        <taxon>Bacillota</taxon>
        <taxon>Bacilli</taxon>
        <taxon>Lactobacillales</taxon>
        <taxon>Enterococcaceae</taxon>
        <taxon>Enterococcus</taxon>
    </lineage>
</organism>
<comment type="similarity">
    <text evidence="1">Belongs to the ROK (NagC/XylR) family.</text>
</comment>
<dbReference type="PANTHER" id="PTHR18964">
    <property type="entry name" value="ROK (REPRESSOR, ORF, KINASE) FAMILY"/>
    <property type="match status" value="1"/>
</dbReference>
<dbReference type="RefSeq" id="WP_103300538.1">
    <property type="nucleotide sequence ID" value="NZ_CP078505.1"/>
</dbReference>
<comment type="caution">
    <text evidence="2">The sequence shown here is derived from an EMBL/GenBank/DDBJ whole genome shotgun (WGS) entry which is preliminary data.</text>
</comment>
<evidence type="ECO:0000256" key="1">
    <source>
        <dbReference type="ARBA" id="ARBA00006479"/>
    </source>
</evidence>
<name>A0ABD4ZRU0_ENTGA</name>
<dbReference type="InterPro" id="IPR049874">
    <property type="entry name" value="ROK_cs"/>
</dbReference>
<accession>A0ABD4ZRU0</accession>
<proteinExistence type="inferred from homology"/>
<evidence type="ECO:0000313" key="2">
    <source>
        <dbReference type="EMBL" id="MDL4935356.1"/>
    </source>
</evidence>
<gene>
    <name evidence="2" type="ORF">QRX88_06430</name>
</gene>
<dbReference type="InterPro" id="IPR000600">
    <property type="entry name" value="ROK"/>
</dbReference>
<dbReference type="InterPro" id="IPR043129">
    <property type="entry name" value="ATPase_NBD"/>
</dbReference>